<dbReference type="SUPFAM" id="SSF52833">
    <property type="entry name" value="Thioredoxin-like"/>
    <property type="match status" value="1"/>
</dbReference>
<sequence>MTTDKTLVMYSRTYGCPFVSVAKQVLREHNIPYEERFIDQDAAAKERVLTWTGFLSVPTIIVAEPGEKVPYTDFAPLPDGDSPRGVDRGPMITEANAQELTAWLTKHGFIG</sequence>
<organism evidence="2 3">
    <name type="scientific">Phototrophicus methaneseepsis</name>
    <dbReference type="NCBI Taxonomy" id="2710758"/>
    <lineage>
        <taxon>Bacteria</taxon>
        <taxon>Bacillati</taxon>
        <taxon>Chloroflexota</taxon>
        <taxon>Candidatus Thermofontia</taxon>
        <taxon>Phototrophicales</taxon>
        <taxon>Phototrophicaceae</taxon>
        <taxon>Phototrophicus</taxon>
    </lineage>
</organism>
<name>A0A7S8EA45_9CHLR</name>
<dbReference type="EMBL" id="CP062983">
    <property type="protein sequence ID" value="QPC83181.1"/>
    <property type="molecule type" value="Genomic_DNA"/>
</dbReference>
<keyword evidence="3" id="KW-1185">Reference proteome</keyword>
<proteinExistence type="predicted"/>
<dbReference type="InterPro" id="IPR036249">
    <property type="entry name" value="Thioredoxin-like_sf"/>
</dbReference>
<dbReference type="AlphaFoldDB" id="A0A7S8EA45"/>
<gene>
    <name evidence="2" type="ORF">G4Y79_02055</name>
</gene>
<accession>A0A7S8EA45</accession>
<dbReference type="Proteomes" id="UP000594468">
    <property type="component" value="Chromosome"/>
</dbReference>
<protein>
    <recommendedName>
        <fullName evidence="1">Glutaredoxin domain-containing protein</fullName>
    </recommendedName>
</protein>
<evidence type="ECO:0000313" key="3">
    <source>
        <dbReference type="Proteomes" id="UP000594468"/>
    </source>
</evidence>
<dbReference type="Gene3D" id="3.40.30.10">
    <property type="entry name" value="Glutaredoxin"/>
    <property type="match status" value="1"/>
</dbReference>
<reference evidence="2 3" key="1">
    <citation type="submission" date="2020-02" db="EMBL/GenBank/DDBJ databases">
        <authorList>
            <person name="Zheng R.K."/>
            <person name="Sun C.M."/>
        </authorList>
    </citation>
    <scope>NUCLEOTIDE SEQUENCE [LARGE SCALE GENOMIC DNA]</scope>
    <source>
        <strain evidence="3">rifampicinis</strain>
    </source>
</reference>
<dbReference type="KEGG" id="pmet:G4Y79_02055"/>
<dbReference type="CDD" id="cd02976">
    <property type="entry name" value="NrdH"/>
    <property type="match status" value="1"/>
</dbReference>
<feature type="domain" description="Glutaredoxin" evidence="1">
    <location>
        <begin position="8"/>
        <end position="62"/>
    </location>
</feature>
<dbReference type="Pfam" id="PF00462">
    <property type="entry name" value="Glutaredoxin"/>
    <property type="match status" value="1"/>
</dbReference>
<dbReference type="RefSeq" id="WP_195171248.1">
    <property type="nucleotide sequence ID" value="NZ_CP062983.1"/>
</dbReference>
<evidence type="ECO:0000313" key="2">
    <source>
        <dbReference type="EMBL" id="QPC83181.1"/>
    </source>
</evidence>
<evidence type="ECO:0000259" key="1">
    <source>
        <dbReference type="Pfam" id="PF00462"/>
    </source>
</evidence>
<dbReference type="InterPro" id="IPR002109">
    <property type="entry name" value="Glutaredoxin"/>
</dbReference>
<dbReference type="PROSITE" id="PS51354">
    <property type="entry name" value="GLUTAREDOXIN_2"/>
    <property type="match status" value="1"/>
</dbReference>